<dbReference type="SUPFAM" id="SSF47823">
    <property type="entry name" value="lambda integrase-like, N-terminal domain"/>
    <property type="match status" value="1"/>
</dbReference>
<dbReference type="RefSeq" id="WP_182109301.1">
    <property type="nucleotide sequence ID" value="NZ_JACFYF010000007.1"/>
</dbReference>
<evidence type="ECO:0000256" key="2">
    <source>
        <dbReference type="ARBA" id="ARBA00023172"/>
    </source>
</evidence>
<protein>
    <submittedName>
        <fullName evidence="4">Tyrosine-type recombinase/integrase</fullName>
    </submittedName>
</protein>
<sequence length="318" mass="36034">MKKNIPIITDPTRIKRYSQQFCTFVDKDLVNELTSGMYALSSLVAVAKDWNLFVEFCHTKSVQPLPASTTAVRLYIEKVSLERKYSSIKRYAVTISLIHKVLGYADPVKNSRVQTALGDIRINKKGDQQSTQAFRREHLETLTGSLQTSSSVKDWRDLAIYHVMYEGLLKRSELRDFGLKQIIENEDSLAIVVGNEEITLSSTASLVLLRWLNVRGSLGDYVFTAIDRHGNIGFDPLNDSSIYRILRNASDLLGLDYTFSGQSLRVGAAQELAEQGVKIRDIQYAGRWLSPAMPYQYIGNVAKAELEKMRYLSFKFID</sequence>
<dbReference type="GO" id="GO:0006310">
    <property type="term" value="P:DNA recombination"/>
    <property type="evidence" value="ECO:0007669"/>
    <property type="project" value="UniProtKB-KW"/>
</dbReference>
<dbReference type="PANTHER" id="PTHR34605:SF3">
    <property type="entry name" value="P CELL-TYPE AGGLUTINATION PROTEIN MAP4-LIKE-RELATED"/>
    <property type="match status" value="1"/>
</dbReference>
<dbReference type="Proteomes" id="UP000571701">
    <property type="component" value="Unassembled WGS sequence"/>
</dbReference>
<reference evidence="4 5" key="1">
    <citation type="submission" date="2020-07" db="EMBL/GenBank/DDBJ databases">
        <title>Vibrio marinisediminis sp. nov., isolated from marine sediment.</title>
        <authorList>
            <person name="Ji X."/>
        </authorList>
    </citation>
    <scope>NUCLEOTIDE SEQUENCE [LARGE SCALE GENOMIC DNA]</scope>
    <source>
        <strain evidence="4 5">404</strain>
    </source>
</reference>
<dbReference type="PROSITE" id="PS51898">
    <property type="entry name" value="TYR_RECOMBINASE"/>
    <property type="match status" value="1"/>
</dbReference>
<organism evidence="4 5">
    <name type="scientific">Vibrio marinisediminis</name>
    <dbReference type="NCBI Taxonomy" id="2758441"/>
    <lineage>
        <taxon>Bacteria</taxon>
        <taxon>Pseudomonadati</taxon>
        <taxon>Pseudomonadota</taxon>
        <taxon>Gammaproteobacteria</taxon>
        <taxon>Vibrionales</taxon>
        <taxon>Vibrionaceae</taxon>
        <taxon>Vibrio</taxon>
    </lineage>
</organism>
<dbReference type="PANTHER" id="PTHR34605">
    <property type="entry name" value="PHAGE_INTEGRASE DOMAIN-CONTAINING PROTEIN"/>
    <property type="match status" value="1"/>
</dbReference>
<feature type="domain" description="Tyr recombinase" evidence="3">
    <location>
        <begin position="129"/>
        <end position="311"/>
    </location>
</feature>
<dbReference type="GO" id="GO:0003677">
    <property type="term" value="F:DNA binding"/>
    <property type="evidence" value="ECO:0007669"/>
    <property type="project" value="UniProtKB-KW"/>
</dbReference>
<accession>A0A7W2FS80</accession>
<comment type="caution">
    <text evidence="4">The sequence shown here is derived from an EMBL/GenBank/DDBJ whole genome shotgun (WGS) entry which is preliminary data.</text>
</comment>
<evidence type="ECO:0000313" key="5">
    <source>
        <dbReference type="Proteomes" id="UP000571701"/>
    </source>
</evidence>
<keyword evidence="5" id="KW-1185">Reference proteome</keyword>
<name>A0A7W2FS80_9VIBR</name>
<dbReference type="SUPFAM" id="SSF56349">
    <property type="entry name" value="DNA breaking-rejoining enzymes"/>
    <property type="match status" value="1"/>
</dbReference>
<dbReference type="InterPro" id="IPR010998">
    <property type="entry name" value="Integrase_recombinase_N"/>
</dbReference>
<dbReference type="Gene3D" id="1.10.443.10">
    <property type="entry name" value="Intergrase catalytic core"/>
    <property type="match status" value="1"/>
</dbReference>
<dbReference type="GO" id="GO:0015074">
    <property type="term" value="P:DNA integration"/>
    <property type="evidence" value="ECO:0007669"/>
    <property type="project" value="InterPro"/>
</dbReference>
<dbReference type="InterPro" id="IPR002104">
    <property type="entry name" value="Integrase_catalytic"/>
</dbReference>
<dbReference type="InterPro" id="IPR013762">
    <property type="entry name" value="Integrase-like_cat_sf"/>
</dbReference>
<evidence type="ECO:0000256" key="1">
    <source>
        <dbReference type="ARBA" id="ARBA00023125"/>
    </source>
</evidence>
<dbReference type="EMBL" id="JACFYF010000007">
    <property type="protein sequence ID" value="MBA5763288.1"/>
    <property type="molecule type" value="Genomic_DNA"/>
</dbReference>
<dbReference type="InterPro" id="IPR011010">
    <property type="entry name" value="DNA_brk_join_enz"/>
</dbReference>
<evidence type="ECO:0000259" key="3">
    <source>
        <dbReference type="PROSITE" id="PS51898"/>
    </source>
</evidence>
<gene>
    <name evidence="4" type="ORF">H2O73_13070</name>
</gene>
<keyword evidence="1" id="KW-0238">DNA-binding</keyword>
<proteinExistence type="predicted"/>
<dbReference type="Pfam" id="PF00589">
    <property type="entry name" value="Phage_integrase"/>
    <property type="match status" value="1"/>
</dbReference>
<keyword evidence="2" id="KW-0233">DNA recombination</keyword>
<dbReference type="Gene3D" id="1.10.150.130">
    <property type="match status" value="1"/>
</dbReference>
<dbReference type="AlphaFoldDB" id="A0A7W2FS80"/>
<dbReference type="InterPro" id="IPR052925">
    <property type="entry name" value="Phage_Integrase-like_Recomb"/>
</dbReference>
<evidence type="ECO:0000313" key="4">
    <source>
        <dbReference type="EMBL" id="MBA5763288.1"/>
    </source>
</evidence>